<keyword evidence="1" id="KW-0472">Membrane</keyword>
<feature type="transmembrane region" description="Helical" evidence="1">
    <location>
        <begin position="49"/>
        <end position="69"/>
    </location>
</feature>
<accession>A0AAW8WEK5</accession>
<dbReference type="AlphaFoldDB" id="A0AAW8WEK5"/>
<dbReference type="EMBL" id="JAVLAO010000001">
    <property type="protein sequence ID" value="MDT7038933.1"/>
    <property type="molecule type" value="Genomic_DNA"/>
</dbReference>
<dbReference type="PANTHER" id="PTHR40078:SF1">
    <property type="entry name" value="INTEGRAL MEMBRANE PROTEIN"/>
    <property type="match status" value="1"/>
</dbReference>
<sequence>MKQVIKQFAVLIAGILCMSAGVALSKLSLLGTSPISSIPNVLSNITGASIGQITIIFMFVLVFLEAVVLRREFSWRNLLQLIPGCLFGWFIDNFVTLFQHLPNQTYIAQLILVFIGTILLAFGVFLEVNSHAIIMPGEGLPNAIALIHQLKFAKVKVYNDFTLIAISLILALTLTHSLAGVREGTLIAAFLTGRFVNFFTEHAPNFVELDATGCALSAFGSDYD</sequence>
<gene>
    <name evidence="2" type="ORF">RI555_08050</name>
</gene>
<organism evidence="2 3">
    <name type="scientific">Lactiplantibacillus pentosus</name>
    <name type="common">Lactobacillus pentosus</name>
    <dbReference type="NCBI Taxonomy" id="1589"/>
    <lineage>
        <taxon>Bacteria</taxon>
        <taxon>Bacillati</taxon>
        <taxon>Bacillota</taxon>
        <taxon>Bacilli</taxon>
        <taxon>Lactobacillales</taxon>
        <taxon>Lactobacillaceae</taxon>
        <taxon>Lactiplantibacillus</taxon>
    </lineage>
</organism>
<feature type="transmembrane region" description="Helical" evidence="1">
    <location>
        <begin position="161"/>
        <end position="181"/>
    </location>
</feature>
<protein>
    <submittedName>
        <fullName evidence="2">DUF6198 family protein</fullName>
    </submittedName>
</protein>
<dbReference type="Proteomes" id="UP001263852">
    <property type="component" value="Unassembled WGS sequence"/>
</dbReference>
<dbReference type="RefSeq" id="WP_216748020.1">
    <property type="nucleotide sequence ID" value="NZ_JAGWDT010000001.1"/>
</dbReference>
<reference evidence="2" key="1">
    <citation type="submission" date="2023-08" db="EMBL/GenBank/DDBJ databases">
        <authorList>
            <person name="Page C.A."/>
            <person name="Perez-Diaz I.M."/>
        </authorList>
    </citation>
    <scope>NUCLEOTIDE SEQUENCE</scope>
    <source>
        <strain evidence="2">1.8.9</strain>
    </source>
</reference>
<feature type="transmembrane region" description="Helical" evidence="1">
    <location>
        <begin position="106"/>
        <end position="126"/>
    </location>
</feature>
<proteinExistence type="predicted"/>
<evidence type="ECO:0000313" key="3">
    <source>
        <dbReference type="Proteomes" id="UP001263852"/>
    </source>
</evidence>
<evidence type="ECO:0000256" key="1">
    <source>
        <dbReference type="SAM" id="Phobius"/>
    </source>
</evidence>
<dbReference type="InterPro" id="IPR038750">
    <property type="entry name" value="YczE/YyaS-like"/>
</dbReference>
<comment type="caution">
    <text evidence="2">The sequence shown here is derived from an EMBL/GenBank/DDBJ whole genome shotgun (WGS) entry which is preliminary data.</text>
</comment>
<dbReference type="Pfam" id="PF19700">
    <property type="entry name" value="DUF6198"/>
    <property type="match status" value="1"/>
</dbReference>
<keyword evidence="1" id="KW-1133">Transmembrane helix</keyword>
<dbReference type="PANTHER" id="PTHR40078">
    <property type="entry name" value="INTEGRAL MEMBRANE PROTEIN-RELATED"/>
    <property type="match status" value="1"/>
</dbReference>
<keyword evidence="1" id="KW-0812">Transmembrane</keyword>
<name>A0AAW8WEK5_LACPE</name>
<evidence type="ECO:0000313" key="2">
    <source>
        <dbReference type="EMBL" id="MDT7038933.1"/>
    </source>
</evidence>